<dbReference type="Gene3D" id="3.10.350.10">
    <property type="entry name" value="LysM domain"/>
    <property type="match status" value="1"/>
</dbReference>
<evidence type="ECO:0000256" key="5">
    <source>
        <dbReference type="ARBA" id="ARBA00023002"/>
    </source>
</evidence>
<dbReference type="Gene3D" id="3.50.50.60">
    <property type="entry name" value="FAD/NAD(P)-binding domain"/>
    <property type="match status" value="2"/>
</dbReference>
<comment type="similarity">
    <text evidence="2">Belongs to the GMC oxidoreductase family.</text>
</comment>
<evidence type="ECO:0000256" key="4">
    <source>
        <dbReference type="ARBA" id="ARBA00022827"/>
    </source>
</evidence>
<keyword evidence="5" id="KW-0560">Oxidoreductase</keyword>
<dbReference type="PANTHER" id="PTHR42784:SF1">
    <property type="entry name" value="PYRANOSE 2-OXIDASE"/>
    <property type="match status" value="1"/>
</dbReference>
<organism evidence="7 8">
    <name type="scientific">Halalkalibacter alkaliphilus</name>
    <dbReference type="NCBI Taxonomy" id="2917993"/>
    <lineage>
        <taxon>Bacteria</taxon>
        <taxon>Bacillati</taxon>
        <taxon>Bacillota</taxon>
        <taxon>Bacilli</taxon>
        <taxon>Bacillales</taxon>
        <taxon>Bacillaceae</taxon>
        <taxon>Halalkalibacter</taxon>
    </lineage>
</organism>
<dbReference type="CDD" id="cd00118">
    <property type="entry name" value="LysM"/>
    <property type="match status" value="1"/>
</dbReference>
<reference evidence="7" key="1">
    <citation type="submission" date="2022-02" db="EMBL/GenBank/DDBJ databases">
        <title>Halalkalibacter sp. nov. isolated from Lonar Lake, India.</title>
        <authorList>
            <person name="Joshi A."/>
            <person name="Thite S."/>
            <person name="Lodha T."/>
        </authorList>
    </citation>
    <scope>NUCLEOTIDE SEQUENCE</scope>
    <source>
        <strain evidence="7">MEB205</strain>
    </source>
</reference>
<dbReference type="RefSeq" id="WP_250095552.1">
    <property type="nucleotide sequence ID" value="NZ_JAKRYL010000004.1"/>
</dbReference>
<feature type="domain" description="LysM" evidence="6">
    <location>
        <begin position="2"/>
        <end position="47"/>
    </location>
</feature>
<evidence type="ECO:0000313" key="7">
    <source>
        <dbReference type="EMBL" id="MCL7746640.1"/>
    </source>
</evidence>
<dbReference type="Pfam" id="PF01476">
    <property type="entry name" value="LysM"/>
    <property type="match status" value="1"/>
</dbReference>
<dbReference type="InterPro" id="IPR007867">
    <property type="entry name" value="GMC_OxRtase_C"/>
</dbReference>
<dbReference type="AlphaFoldDB" id="A0A9X2CRP3"/>
<dbReference type="InterPro" id="IPR051473">
    <property type="entry name" value="P2Ox-like"/>
</dbReference>
<dbReference type="SUPFAM" id="SSF54106">
    <property type="entry name" value="LysM domain"/>
    <property type="match status" value="1"/>
</dbReference>
<dbReference type="InterPro" id="IPR018392">
    <property type="entry name" value="LysM"/>
</dbReference>
<accession>A0A9X2CRP3</accession>
<evidence type="ECO:0000259" key="6">
    <source>
        <dbReference type="PROSITE" id="PS51782"/>
    </source>
</evidence>
<evidence type="ECO:0000256" key="1">
    <source>
        <dbReference type="ARBA" id="ARBA00001974"/>
    </source>
</evidence>
<proteinExistence type="inferred from homology"/>
<keyword evidence="4" id="KW-0274">FAD</keyword>
<dbReference type="Pfam" id="PF05199">
    <property type="entry name" value="GMC_oxred_C"/>
    <property type="match status" value="1"/>
</dbReference>
<keyword evidence="8" id="KW-1185">Reference proteome</keyword>
<dbReference type="EMBL" id="JAKRYL010000004">
    <property type="protein sequence ID" value="MCL7746640.1"/>
    <property type="molecule type" value="Genomic_DNA"/>
</dbReference>
<dbReference type="SUPFAM" id="SSF54373">
    <property type="entry name" value="FAD-linked reductases, C-terminal domain"/>
    <property type="match status" value="1"/>
</dbReference>
<evidence type="ECO:0000256" key="3">
    <source>
        <dbReference type="ARBA" id="ARBA00022630"/>
    </source>
</evidence>
<protein>
    <submittedName>
        <fullName evidence="7">GMC oxidoreductase</fullName>
    </submittedName>
</protein>
<dbReference type="GO" id="GO:0050660">
    <property type="term" value="F:flavin adenine dinucleotide binding"/>
    <property type="evidence" value="ECO:0007669"/>
    <property type="project" value="InterPro"/>
</dbReference>
<dbReference type="GO" id="GO:0016614">
    <property type="term" value="F:oxidoreductase activity, acting on CH-OH group of donors"/>
    <property type="evidence" value="ECO:0007669"/>
    <property type="project" value="InterPro"/>
</dbReference>
<evidence type="ECO:0000256" key="2">
    <source>
        <dbReference type="ARBA" id="ARBA00010790"/>
    </source>
</evidence>
<dbReference type="SUPFAM" id="SSF51905">
    <property type="entry name" value="FAD/NAD(P)-binding domain"/>
    <property type="match status" value="1"/>
</dbReference>
<dbReference type="InterPro" id="IPR000172">
    <property type="entry name" value="GMC_OxRdtase_N"/>
</dbReference>
<keyword evidence="3" id="KW-0285">Flavoprotein</keyword>
<comment type="caution">
    <text evidence="7">The sequence shown here is derived from an EMBL/GenBank/DDBJ whole genome shotgun (WGS) entry which is preliminary data.</text>
</comment>
<name>A0A9X2CRP3_9BACI</name>
<dbReference type="Proteomes" id="UP001139150">
    <property type="component" value="Unassembled WGS sequence"/>
</dbReference>
<dbReference type="Pfam" id="PF00732">
    <property type="entry name" value="GMC_oxred_N"/>
    <property type="match status" value="1"/>
</dbReference>
<dbReference type="InterPro" id="IPR036188">
    <property type="entry name" value="FAD/NAD-bd_sf"/>
</dbReference>
<evidence type="ECO:0000313" key="8">
    <source>
        <dbReference type="Proteomes" id="UP001139150"/>
    </source>
</evidence>
<dbReference type="InterPro" id="IPR036779">
    <property type="entry name" value="LysM_dom_sf"/>
</dbReference>
<sequence length="556" mass="62059">MRIYVAKNGDTLKKISETYKIKLNKLLMYNPHISNPLMNLAGYKVYIPSPPSLAKVTSPIGECTLSPPSDLLSSWIPLTSLEQMTDTDYDVLIVGSGAGGGAVLRRLAEHWRNSGKKVGMIEAGNLLLPTHARNIPTMNDPRFTQYFHTVSKWTGKNLPDFPGARQLFALGGRTLFWGMSAPRMDRSEILTWPIPLKEMNYYYDIAEKVMRVTTAYMEGSSLQETLLKRLHENGFPEATDVPTPVDLQVTKYGEIHSDVFWSSISTLAYALNRMPFDLAINARAVELFVEQNKAVGVKVMSSNKKSYVLNAKTIVLSGSTFETPRLLLHSGIKGRAIGHYLTNHSFLLATAKVNRQEFPEILGTLSIFIPQTTKRLYQIQMGGPGGADQWYLWYPQYEEKPLLDELLIGISAFGKVESRFENYVTLDPQKRDQYGVPKLNVNFSYSQKDREIIEEMAETLHEASSAMKAALVARNGQQPICLMPPGSDYHEAGTCRMGNDPYTSVTNPYGQVHSIEGLYVADNSIFPSMGAANPTLTTVALSIRTADYIARKFLNT</sequence>
<dbReference type="PANTHER" id="PTHR42784">
    <property type="entry name" value="PYRANOSE 2-OXIDASE"/>
    <property type="match status" value="1"/>
</dbReference>
<gene>
    <name evidence="7" type="ORF">MF646_05820</name>
</gene>
<comment type="cofactor">
    <cofactor evidence="1">
        <name>FAD</name>
        <dbReference type="ChEBI" id="CHEBI:57692"/>
    </cofactor>
</comment>
<dbReference type="PROSITE" id="PS51782">
    <property type="entry name" value="LYSM"/>
    <property type="match status" value="1"/>
</dbReference>